<dbReference type="GeneID" id="63788108"/>
<keyword evidence="8" id="KW-1185">Reference proteome</keyword>
<keyword evidence="5" id="KW-0472">Membrane</keyword>
<feature type="compositionally biased region" description="Low complexity" evidence="4">
    <location>
        <begin position="17"/>
        <end position="29"/>
    </location>
</feature>
<accession>A0A1Y2F2R9</accession>
<feature type="domain" description="Fungal lipase-type" evidence="6">
    <location>
        <begin position="314"/>
        <end position="479"/>
    </location>
</feature>
<dbReference type="CDD" id="cd00519">
    <property type="entry name" value="Lipase_3"/>
    <property type="match status" value="1"/>
</dbReference>
<feature type="region of interest" description="Disordered" evidence="4">
    <location>
        <begin position="1"/>
        <end position="56"/>
    </location>
</feature>
<dbReference type="Gene3D" id="3.40.50.1820">
    <property type="entry name" value="alpha/beta hydrolase"/>
    <property type="match status" value="1"/>
</dbReference>
<comment type="similarity">
    <text evidence="1">Belongs to the AB hydrolase superfamily. Lipase family. Class 3 subfamily.</text>
</comment>
<dbReference type="GO" id="GO:0016787">
    <property type="term" value="F:hydrolase activity"/>
    <property type="evidence" value="ECO:0007669"/>
    <property type="project" value="UniProtKB-KW"/>
</dbReference>
<dbReference type="PANTHER" id="PTHR45856:SF24">
    <property type="entry name" value="FUNGAL LIPASE-LIKE DOMAIN-CONTAINING PROTEIN"/>
    <property type="match status" value="1"/>
</dbReference>
<dbReference type="InterPro" id="IPR029058">
    <property type="entry name" value="AB_hydrolase_fold"/>
</dbReference>
<sequence length="586" mass="65336">MKGARASGKNAQVPINAPAAKDPPATADTEASRESSPDALKGGLKQQDIDDSPPSRLKQIQLEDFERTMLHRAKVYARRTQKNTPEEDLVYYEPTTFESLGPWIALRAVFNYTSNTLQRIWPPSKDWLSLTFWIYNITLIIVAVLFTCLQMAFWFWEAVLPQAWIKGITDYANDTIVIQRLFNNMTKINAASAKALSQPAQDKTFNPAVAEFLLNMASAVYVRDPFIYTQAEQYYQEAFFLDGCKISSFRSLSTADNFTRKKLSAYFRESVAPIVKLTDQLNVSYHLISELETGFGGPYASLMASKSAENPFIVVVFKGTSPLSLDEWLIDFNYAQVSGGKFFRGDCHQGFFTCLFPDKQDSCERSEDRLNYYPYQTLVEAINLKADKMAAAFNVEKIPVWVAGHSLGAGVATLFYGWLLNNTNTLSKTTTLCDAYTYGNPATGNQEYARGYFATFAKHEGKMLWRMICDSDMVSRVPLNKDTAGTGGVGEPSLTGVRENSYLNYAAPGNGIRIFSDRAPLLKGSFEIAEAADKAVHGSEAQLGTSLALADLARWIPGAKFLVDHAPTRYAECLRFSRGKYQIPPH</sequence>
<dbReference type="InterPro" id="IPR002921">
    <property type="entry name" value="Fungal_lipase-type"/>
</dbReference>
<protein>
    <submittedName>
        <fullName evidence="7">Alpha/Beta hydrolase protein</fullName>
    </submittedName>
</protein>
<evidence type="ECO:0000256" key="2">
    <source>
        <dbReference type="ARBA" id="ARBA00047591"/>
    </source>
</evidence>
<comment type="catalytic activity">
    <reaction evidence="3">
        <text>a monoacylglycerol + H2O = glycerol + a fatty acid + H(+)</text>
        <dbReference type="Rhea" id="RHEA:15245"/>
        <dbReference type="ChEBI" id="CHEBI:15377"/>
        <dbReference type="ChEBI" id="CHEBI:15378"/>
        <dbReference type="ChEBI" id="CHEBI:17408"/>
        <dbReference type="ChEBI" id="CHEBI:17754"/>
        <dbReference type="ChEBI" id="CHEBI:28868"/>
    </reaction>
</comment>
<dbReference type="EMBL" id="MCFI01000018">
    <property type="protein sequence ID" value="ORY78190.1"/>
    <property type="molecule type" value="Genomic_DNA"/>
</dbReference>
<evidence type="ECO:0000313" key="8">
    <source>
        <dbReference type="Proteomes" id="UP000193685"/>
    </source>
</evidence>
<comment type="caution">
    <text evidence="7">The sequence shown here is derived from an EMBL/GenBank/DDBJ whole genome shotgun (WGS) entry which is preliminary data.</text>
</comment>
<dbReference type="OrthoDB" id="426718at2759"/>
<feature type="transmembrane region" description="Helical" evidence="5">
    <location>
        <begin position="132"/>
        <end position="156"/>
    </location>
</feature>
<dbReference type="GO" id="GO:0006629">
    <property type="term" value="P:lipid metabolic process"/>
    <property type="evidence" value="ECO:0007669"/>
    <property type="project" value="InterPro"/>
</dbReference>
<gene>
    <name evidence="7" type="ORF">BCR37DRAFT_394690</name>
</gene>
<evidence type="ECO:0000256" key="4">
    <source>
        <dbReference type="SAM" id="MobiDB-lite"/>
    </source>
</evidence>
<reference evidence="7 8" key="1">
    <citation type="submission" date="2016-07" db="EMBL/GenBank/DDBJ databases">
        <title>Pervasive Adenine N6-methylation of Active Genes in Fungi.</title>
        <authorList>
            <consortium name="DOE Joint Genome Institute"/>
            <person name="Mondo S.J."/>
            <person name="Dannebaum R.O."/>
            <person name="Kuo R.C."/>
            <person name="Labutti K."/>
            <person name="Haridas S."/>
            <person name="Kuo A."/>
            <person name="Salamov A."/>
            <person name="Ahrendt S.R."/>
            <person name="Lipzen A."/>
            <person name="Sullivan W."/>
            <person name="Andreopoulos W.B."/>
            <person name="Clum A."/>
            <person name="Lindquist E."/>
            <person name="Daum C."/>
            <person name="Ramamoorthy G.K."/>
            <person name="Gryganskyi A."/>
            <person name="Culley D."/>
            <person name="Magnuson J.K."/>
            <person name="James T.Y."/>
            <person name="O'Malley M.A."/>
            <person name="Stajich J.E."/>
            <person name="Spatafora J.W."/>
            <person name="Visel A."/>
            <person name="Grigoriev I.V."/>
        </authorList>
    </citation>
    <scope>NUCLEOTIDE SEQUENCE [LARGE SCALE GENOMIC DNA]</scope>
    <source>
        <strain evidence="7 8">12-1054</strain>
    </source>
</reference>
<keyword evidence="7" id="KW-0378">Hydrolase</keyword>
<proteinExistence type="inferred from homology"/>
<dbReference type="OMA" id="QDSCERS"/>
<evidence type="ECO:0000256" key="3">
    <source>
        <dbReference type="ARBA" id="ARBA00048461"/>
    </source>
</evidence>
<keyword evidence="5" id="KW-0812">Transmembrane</keyword>
<dbReference type="PANTHER" id="PTHR45856">
    <property type="entry name" value="ALPHA/BETA-HYDROLASES SUPERFAMILY PROTEIN"/>
    <property type="match status" value="1"/>
</dbReference>
<keyword evidence="5" id="KW-1133">Transmembrane helix</keyword>
<name>A0A1Y2F2R9_PROLT</name>
<dbReference type="Proteomes" id="UP000193685">
    <property type="component" value="Unassembled WGS sequence"/>
</dbReference>
<dbReference type="STRING" id="56484.A0A1Y2F2R9"/>
<dbReference type="RefSeq" id="XP_040723301.1">
    <property type="nucleotide sequence ID" value="XM_040871509.1"/>
</dbReference>
<dbReference type="SUPFAM" id="SSF53474">
    <property type="entry name" value="alpha/beta-Hydrolases"/>
    <property type="match status" value="1"/>
</dbReference>
<organism evidence="7 8">
    <name type="scientific">Protomyces lactucae-debilis</name>
    <dbReference type="NCBI Taxonomy" id="2754530"/>
    <lineage>
        <taxon>Eukaryota</taxon>
        <taxon>Fungi</taxon>
        <taxon>Dikarya</taxon>
        <taxon>Ascomycota</taxon>
        <taxon>Taphrinomycotina</taxon>
        <taxon>Taphrinomycetes</taxon>
        <taxon>Taphrinales</taxon>
        <taxon>Protomycetaceae</taxon>
        <taxon>Protomyces</taxon>
    </lineage>
</organism>
<dbReference type="Pfam" id="PF01764">
    <property type="entry name" value="Lipase_3"/>
    <property type="match status" value="1"/>
</dbReference>
<dbReference type="AlphaFoldDB" id="A0A1Y2F2R9"/>
<evidence type="ECO:0000313" key="7">
    <source>
        <dbReference type="EMBL" id="ORY78190.1"/>
    </source>
</evidence>
<comment type="catalytic activity">
    <reaction evidence="2">
        <text>a diacylglycerol + H2O = a monoacylglycerol + a fatty acid + H(+)</text>
        <dbReference type="Rhea" id="RHEA:32731"/>
        <dbReference type="ChEBI" id="CHEBI:15377"/>
        <dbReference type="ChEBI" id="CHEBI:15378"/>
        <dbReference type="ChEBI" id="CHEBI:17408"/>
        <dbReference type="ChEBI" id="CHEBI:18035"/>
        <dbReference type="ChEBI" id="CHEBI:28868"/>
    </reaction>
</comment>
<evidence type="ECO:0000256" key="5">
    <source>
        <dbReference type="SAM" id="Phobius"/>
    </source>
</evidence>
<dbReference type="InterPro" id="IPR051218">
    <property type="entry name" value="Sec_MonoDiacylglyc_Lipase"/>
</dbReference>
<evidence type="ECO:0000256" key="1">
    <source>
        <dbReference type="ARBA" id="ARBA00043996"/>
    </source>
</evidence>
<evidence type="ECO:0000259" key="6">
    <source>
        <dbReference type="Pfam" id="PF01764"/>
    </source>
</evidence>